<accession>Q0CNL5</accession>
<dbReference type="Pfam" id="PF12146">
    <property type="entry name" value="Hydrolase_4"/>
    <property type="match status" value="1"/>
</dbReference>
<dbReference type="PANTHER" id="PTHR47751:SF2">
    <property type="entry name" value="DLTD N-TERMINAL DOMAIN PROTEIN (AFU_ORTHOLOGUE AFUA_8G00380)-RELATED"/>
    <property type="match status" value="1"/>
</dbReference>
<name>Q0CNL5_ASPTN</name>
<sequence>MPSHENIEFRTLDNTVLRGCLFPAAQRGPGIIMTPGFNATKEMLGLPTTAASFQRAGITALTYDPRGVGLSDGTPRNDINPFQCVDDLSDALTFLLSHPAIDRTQGVGLWGMSLGASIALVTSAVDPRARFTVAVCPVVGATQNLPKLSGVLAKAAQDRESRLKGNAPFYVPMLTKTGENPAGFNLGFERAVAMRLLNAQDVNDPLRAELAPNHVNRTTVGTYRNMLLWEPSHMWKYLARPVLFVLAERDAVVGTETQKRHFEMLTADKELYVQMGAVHMDILEGVHQADVNRVQTESITSLLSKHLHRNPEPQPHSQKHIHQQLMKSNPKRNVDILWCEHRPQDTIIAPPQTRRHHGKDTARGIECLVTSRLFAAVVALRSRSPASDHHTGPIQLLRMVWSETRRTFCMLSVCEIPLYPFIMSSEARELLRPPEKKALWARRRTVSDIVEASD</sequence>
<dbReference type="OrthoDB" id="2498029at2759"/>
<organism evidence="3 4">
    <name type="scientific">Aspergillus terreus (strain NIH 2624 / FGSC A1156)</name>
    <dbReference type="NCBI Taxonomy" id="341663"/>
    <lineage>
        <taxon>Eukaryota</taxon>
        <taxon>Fungi</taxon>
        <taxon>Dikarya</taxon>
        <taxon>Ascomycota</taxon>
        <taxon>Pezizomycotina</taxon>
        <taxon>Eurotiomycetes</taxon>
        <taxon>Eurotiomycetidae</taxon>
        <taxon>Eurotiales</taxon>
        <taxon>Aspergillaceae</taxon>
        <taxon>Aspergillus</taxon>
        <taxon>Aspergillus subgen. Circumdati</taxon>
    </lineage>
</organism>
<evidence type="ECO:0000259" key="2">
    <source>
        <dbReference type="Pfam" id="PF12146"/>
    </source>
</evidence>
<dbReference type="Gene3D" id="1.10.10.800">
    <property type="match status" value="1"/>
</dbReference>
<dbReference type="InterPro" id="IPR029058">
    <property type="entry name" value="AB_hydrolase_fold"/>
</dbReference>
<dbReference type="ESTHER" id="asptn-q0cnl5">
    <property type="family name" value="Thiohydrolase"/>
</dbReference>
<gene>
    <name evidence="3" type="ORF">ATEG_04719</name>
</gene>
<dbReference type="InterPro" id="IPR022742">
    <property type="entry name" value="Hydrolase_4"/>
</dbReference>
<protein>
    <recommendedName>
        <fullName evidence="2">Serine aminopeptidase S33 domain-containing protein</fullName>
    </recommendedName>
</protein>
<dbReference type="eggNOG" id="ENOG502SKCD">
    <property type="taxonomic scope" value="Eukaryota"/>
</dbReference>
<dbReference type="OMA" id="PNYENRT"/>
<feature type="domain" description="Serine aminopeptidase S33" evidence="2">
    <location>
        <begin position="48"/>
        <end position="281"/>
    </location>
</feature>
<evidence type="ECO:0000313" key="3">
    <source>
        <dbReference type="EMBL" id="EAU35166.1"/>
    </source>
</evidence>
<dbReference type="HOGENOM" id="CLU_048587_1_1_1"/>
<dbReference type="InterPro" id="IPR051411">
    <property type="entry name" value="Polyketide_trans_af380"/>
</dbReference>
<dbReference type="SUPFAM" id="SSF53474">
    <property type="entry name" value="alpha/beta-Hydrolases"/>
    <property type="match status" value="1"/>
</dbReference>
<dbReference type="Proteomes" id="UP000007963">
    <property type="component" value="Unassembled WGS sequence"/>
</dbReference>
<dbReference type="STRING" id="341663.Q0CNL5"/>
<proteinExistence type="inferred from homology"/>
<dbReference type="AlphaFoldDB" id="Q0CNL5"/>
<comment type="similarity">
    <text evidence="1">Belongs to the polyketide transferase af380 family.</text>
</comment>
<evidence type="ECO:0000313" key="4">
    <source>
        <dbReference type="Proteomes" id="UP000007963"/>
    </source>
</evidence>
<dbReference type="RefSeq" id="XP_001213897.1">
    <property type="nucleotide sequence ID" value="XM_001213897.1"/>
</dbReference>
<dbReference type="PANTHER" id="PTHR47751">
    <property type="entry name" value="SUPERFAMILY HYDROLASE, PUTATIVE (AFU_ORTHOLOGUE AFUA_2G16580)-RELATED"/>
    <property type="match status" value="1"/>
</dbReference>
<dbReference type="EMBL" id="CH476599">
    <property type="protein sequence ID" value="EAU35166.1"/>
    <property type="molecule type" value="Genomic_DNA"/>
</dbReference>
<reference evidence="4" key="1">
    <citation type="submission" date="2005-09" db="EMBL/GenBank/DDBJ databases">
        <title>Annotation of the Aspergillus terreus NIH2624 genome.</title>
        <authorList>
            <person name="Birren B.W."/>
            <person name="Lander E.S."/>
            <person name="Galagan J.E."/>
            <person name="Nusbaum C."/>
            <person name="Devon K."/>
            <person name="Henn M."/>
            <person name="Ma L.-J."/>
            <person name="Jaffe D.B."/>
            <person name="Butler J."/>
            <person name="Alvarez P."/>
            <person name="Gnerre S."/>
            <person name="Grabherr M."/>
            <person name="Kleber M."/>
            <person name="Mauceli E.W."/>
            <person name="Brockman W."/>
            <person name="Rounsley S."/>
            <person name="Young S.K."/>
            <person name="LaButti K."/>
            <person name="Pushparaj V."/>
            <person name="DeCaprio D."/>
            <person name="Crawford M."/>
            <person name="Koehrsen M."/>
            <person name="Engels R."/>
            <person name="Montgomery P."/>
            <person name="Pearson M."/>
            <person name="Howarth C."/>
            <person name="Larson L."/>
            <person name="Luoma S."/>
            <person name="White J."/>
            <person name="Alvarado L."/>
            <person name="Kodira C.D."/>
            <person name="Zeng Q."/>
            <person name="Oleary S."/>
            <person name="Yandava C."/>
            <person name="Denning D.W."/>
            <person name="Nierman W.C."/>
            <person name="Milne T."/>
            <person name="Madden K."/>
        </authorList>
    </citation>
    <scope>NUCLEOTIDE SEQUENCE [LARGE SCALE GENOMIC DNA]</scope>
    <source>
        <strain evidence="4">NIH 2624 / FGSC A1156</strain>
    </source>
</reference>
<dbReference type="Gene3D" id="3.40.50.1820">
    <property type="entry name" value="alpha/beta hydrolase"/>
    <property type="match status" value="1"/>
</dbReference>
<dbReference type="VEuPathDB" id="FungiDB:ATEG_04719"/>
<dbReference type="GeneID" id="4320186"/>
<evidence type="ECO:0000256" key="1">
    <source>
        <dbReference type="ARBA" id="ARBA00029464"/>
    </source>
</evidence>